<reference evidence="2 3" key="1">
    <citation type="submission" date="2019-06" db="EMBL/GenBank/DDBJ databases">
        <title>Draft genome sequence of the filamentous fungus Phialemoniopsis curvata isolated from diesel fuel.</title>
        <authorList>
            <person name="Varaljay V.A."/>
            <person name="Lyon W.J."/>
            <person name="Crouch A.L."/>
            <person name="Drake C.E."/>
            <person name="Hollomon J.M."/>
            <person name="Nadeau L.J."/>
            <person name="Nunn H.S."/>
            <person name="Stevenson B.S."/>
            <person name="Bojanowski C.L."/>
            <person name="Crookes-Goodson W.J."/>
        </authorList>
    </citation>
    <scope>NUCLEOTIDE SEQUENCE [LARGE SCALE GENOMIC DNA]</scope>
    <source>
        <strain evidence="2 3">D216</strain>
    </source>
</reference>
<name>A0A507B5T6_9PEZI</name>
<feature type="region of interest" description="Disordered" evidence="1">
    <location>
        <begin position="345"/>
        <end position="378"/>
    </location>
</feature>
<keyword evidence="3" id="KW-1185">Reference proteome</keyword>
<evidence type="ECO:0000313" key="3">
    <source>
        <dbReference type="Proteomes" id="UP000319257"/>
    </source>
</evidence>
<dbReference type="RefSeq" id="XP_030996884.1">
    <property type="nucleotide sequence ID" value="XM_031139174.1"/>
</dbReference>
<evidence type="ECO:0000313" key="2">
    <source>
        <dbReference type="EMBL" id="TPX15173.1"/>
    </source>
</evidence>
<dbReference type="GeneID" id="41972178"/>
<dbReference type="InParanoid" id="A0A507B5T6"/>
<dbReference type="EMBL" id="SKBQ01000023">
    <property type="protein sequence ID" value="TPX15173.1"/>
    <property type="molecule type" value="Genomic_DNA"/>
</dbReference>
<gene>
    <name evidence="2" type="ORF">E0L32_004731</name>
</gene>
<accession>A0A507B5T6</accession>
<proteinExistence type="predicted"/>
<dbReference type="OrthoDB" id="436496at2759"/>
<sequence>MPCLRGIDVAIVAMPESGDVQLPEFPHPDGSSVRLSSPVRMSARNTGVTASASNASLIPSQAADHIAKTNPAISVYVPSLPDTRFFFKYTINKAPSEKYLFFKVLVNGRRVVSWGIDLRSVTSNATYRALYQPSEYYDYRDDEVYLKANGIETRHFKFLPETKYKSIAEDGGLIEIQTFRAKGRNCRAPTLESHRSPEIYGIGIISDGLLDKPEEAVFYDYLLVDPRDSPYATFRFHYRSWANLQNLQLIPRENYRFSLPAPHLCSATPENGANHDARVDDGKSKSVDTTIELSPQHAPMHPNWRNTSALLQDAPELAPKKISSIQLPQPSKVVRDGFLESYLQRPLPELPPAECTKEDDGSRKSPKKHSRVSSAASKVSVTPSLQRYIDGESFLGEQFELGVAQQLEVVTQHDPRLPASQSSLVLQEFSKLERSSTDVSLSDYSASPPSSSEHNHFVRQNDYAVTTGDLLEKGMAEYSPARPRSKGSLEARYSSHLVARDAEGGVGSSHLERMEVASGDWARQPTRISRHHNRGEPGRVRQPRRLPHISTLFDGSWKFRDEKPDTKAQTSTVPRSRLAEQLEGARGLCREGENWI</sequence>
<dbReference type="Proteomes" id="UP000319257">
    <property type="component" value="Unassembled WGS sequence"/>
</dbReference>
<protein>
    <submittedName>
        <fullName evidence="2">Uncharacterized protein</fullName>
    </submittedName>
</protein>
<dbReference type="STRING" id="1093900.A0A507B5T6"/>
<comment type="caution">
    <text evidence="2">The sequence shown here is derived from an EMBL/GenBank/DDBJ whole genome shotgun (WGS) entry which is preliminary data.</text>
</comment>
<evidence type="ECO:0000256" key="1">
    <source>
        <dbReference type="SAM" id="MobiDB-lite"/>
    </source>
</evidence>
<organism evidence="2 3">
    <name type="scientific">Thyridium curvatum</name>
    <dbReference type="NCBI Taxonomy" id="1093900"/>
    <lineage>
        <taxon>Eukaryota</taxon>
        <taxon>Fungi</taxon>
        <taxon>Dikarya</taxon>
        <taxon>Ascomycota</taxon>
        <taxon>Pezizomycotina</taxon>
        <taxon>Sordariomycetes</taxon>
        <taxon>Sordariomycetidae</taxon>
        <taxon>Thyridiales</taxon>
        <taxon>Thyridiaceae</taxon>
        <taxon>Thyridium</taxon>
    </lineage>
</organism>
<dbReference type="AlphaFoldDB" id="A0A507B5T6"/>